<feature type="compositionally biased region" description="Low complexity" evidence="1">
    <location>
        <begin position="345"/>
        <end position="361"/>
    </location>
</feature>
<feature type="region of interest" description="Disordered" evidence="1">
    <location>
        <begin position="124"/>
        <end position="149"/>
    </location>
</feature>
<evidence type="ECO:0000313" key="3">
    <source>
        <dbReference type="EMBL" id="MEQ7847079.1"/>
    </source>
</evidence>
<feature type="compositionally biased region" description="Basic and acidic residues" evidence="1">
    <location>
        <begin position="198"/>
        <end position="207"/>
    </location>
</feature>
<keyword evidence="3" id="KW-0282">Flagellum</keyword>
<dbReference type="RefSeq" id="WP_349804256.1">
    <property type="nucleotide sequence ID" value="NZ_JBEGDP010000005.1"/>
</dbReference>
<feature type="region of interest" description="Disordered" evidence="1">
    <location>
        <begin position="1"/>
        <end position="39"/>
    </location>
</feature>
<feature type="compositionally biased region" description="Basic and acidic residues" evidence="1">
    <location>
        <begin position="376"/>
        <end position="408"/>
    </location>
</feature>
<dbReference type="CDD" id="cd17470">
    <property type="entry name" value="T3SS_Flik_C"/>
    <property type="match status" value="1"/>
</dbReference>
<dbReference type="InterPro" id="IPR038610">
    <property type="entry name" value="FliK-like_C_sf"/>
</dbReference>
<feature type="compositionally biased region" description="Low complexity" evidence="1">
    <location>
        <begin position="208"/>
        <end position="246"/>
    </location>
</feature>
<dbReference type="EMBL" id="JBEGDP010000005">
    <property type="protein sequence ID" value="MEQ7847079.1"/>
    <property type="molecule type" value="Genomic_DNA"/>
</dbReference>
<dbReference type="Pfam" id="PF02120">
    <property type="entry name" value="Flg_hook"/>
    <property type="match status" value="1"/>
</dbReference>
<feature type="domain" description="Flagellar hook-length control protein-like C-terminal" evidence="2">
    <location>
        <begin position="276"/>
        <end position="343"/>
    </location>
</feature>
<gene>
    <name evidence="3" type="ORF">V6R90_07290</name>
</gene>
<proteinExistence type="predicted"/>
<evidence type="ECO:0000259" key="2">
    <source>
        <dbReference type="Pfam" id="PF02120"/>
    </source>
</evidence>
<comment type="caution">
    <text evidence="3">The sequence shown here is derived from an EMBL/GenBank/DDBJ whole genome shotgun (WGS) entry which is preliminary data.</text>
</comment>
<keyword evidence="4" id="KW-1185">Reference proteome</keyword>
<protein>
    <submittedName>
        <fullName evidence="3">Flagellar hook-length control protein FliK</fullName>
    </submittedName>
</protein>
<organism evidence="3 4">
    <name type="scientific">Nocardioides kribbensis</name>
    <dbReference type="NCBI Taxonomy" id="305517"/>
    <lineage>
        <taxon>Bacteria</taxon>
        <taxon>Bacillati</taxon>
        <taxon>Actinomycetota</taxon>
        <taxon>Actinomycetes</taxon>
        <taxon>Propionibacteriales</taxon>
        <taxon>Nocardioidaceae</taxon>
        <taxon>Nocardioides</taxon>
    </lineage>
</organism>
<feature type="region of interest" description="Disordered" evidence="1">
    <location>
        <begin position="344"/>
        <end position="437"/>
    </location>
</feature>
<dbReference type="Gene3D" id="3.30.750.140">
    <property type="match status" value="1"/>
</dbReference>
<evidence type="ECO:0000256" key="1">
    <source>
        <dbReference type="SAM" id="MobiDB-lite"/>
    </source>
</evidence>
<name>A0ABV1NX79_9ACTN</name>
<dbReference type="Proteomes" id="UP001482520">
    <property type="component" value="Unassembled WGS sequence"/>
</dbReference>
<feature type="compositionally biased region" description="Low complexity" evidence="1">
    <location>
        <begin position="71"/>
        <end position="84"/>
    </location>
</feature>
<dbReference type="InterPro" id="IPR021136">
    <property type="entry name" value="Flagellar_hook_control-like_C"/>
</dbReference>
<feature type="compositionally biased region" description="Low complexity" evidence="1">
    <location>
        <begin position="8"/>
        <end position="39"/>
    </location>
</feature>
<reference evidence="3 4" key="1">
    <citation type="submission" date="2024-02" db="EMBL/GenBank/DDBJ databases">
        <title>Full genome sequence of Nocardioides kribbensis.</title>
        <authorList>
            <person name="Poletto B.L."/>
            <person name="Silva G."/>
            <person name="Galante D."/>
            <person name="Campos K.R."/>
            <person name="Santos M.B.N."/>
            <person name="Sacchi C.T."/>
        </authorList>
    </citation>
    <scope>NUCLEOTIDE SEQUENCE [LARGE SCALE GENOMIC DNA]</scope>
    <source>
        <strain evidence="3 4">O4R</strain>
    </source>
</reference>
<keyword evidence="3" id="KW-0969">Cilium</keyword>
<feature type="region of interest" description="Disordered" evidence="1">
    <location>
        <begin position="64"/>
        <end position="103"/>
    </location>
</feature>
<feature type="region of interest" description="Disordered" evidence="1">
    <location>
        <begin position="165"/>
        <end position="256"/>
    </location>
</feature>
<evidence type="ECO:0000313" key="4">
    <source>
        <dbReference type="Proteomes" id="UP001482520"/>
    </source>
</evidence>
<keyword evidence="3" id="KW-0966">Cell projection</keyword>
<sequence>MSVMPQGAALPATARAASRPGTPTSATTPGPAGPAGACAADGATDGGGFAALVAGLVDAMAGQDGGGPGAPGTATAAGRATGTGTDSGGEGETDGETGAEQAGTAAVVDPTAVLLAALPLPQQPGATGQQAATAGAATTTGSSADGSAPTGLTELIELTASTAPEAPTAAGPHQHGPQHGAETAAPAQTGPQDTASPRADRADRADRAAQPGPGGADLAALDGASPATAPDAAGATTATTAPAGTTPAPPSPTTRQVTGQVFPEVVRLAQTQAGPGQRTTQHLTLRLDPGTLGEVRVTLSMGEHGLRVRMVAAHEGARDALQQGAPELQRLLEHLGETRVSVRDAAGAPAAATATPGSASAQDARGDAPGSWSGPDHTDSGERPSGDASRQQERQARTSADHIARDGTTRPAHPGSLGAGSADPQTSGARRAIDVSM</sequence>
<accession>A0ABV1NX79</accession>